<feature type="compositionally biased region" description="Low complexity" evidence="7">
    <location>
        <begin position="547"/>
        <end position="557"/>
    </location>
</feature>
<feature type="compositionally biased region" description="Basic and acidic residues" evidence="7">
    <location>
        <begin position="1"/>
        <end position="11"/>
    </location>
</feature>
<dbReference type="Ensembl" id="ENSJJAT00000019730.1">
    <property type="protein sequence ID" value="ENSJJAP00000013240.1"/>
    <property type="gene ID" value="ENSJJAG00000016051.1"/>
</dbReference>
<protein>
    <recommendedName>
        <fullName evidence="8">PP1-binding domain-containing protein</fullName>
    </recommendedName>
</protein>
<feature type="compositionally biased region" description="Basic and acidic residues" evidence="7">
    <location>
        <begin position="568"/>
        <end position="581"/>
    </location>
</feature>
<feature type="region of interest" description="Disordered" evidence="7">
    <location>
        <begin position="448"/>
        <end position="525"/>
    </location>
</feature>
<dbReference type="InterPro" id="IPR029334">
    <property type="entry name" value="PP1-bd"/>
</dbReference>
<sequence length="945" mass="103351">MDTKSHNKQPPEPKACAVSNSENASFILGTGKLVTPQKHVAEMTPSLCNPDTFKSPLNFSTITVEQLGITPESFVRNSSGKSPSHLKKSRRRSAVGARGSPETNHLIRFIAQHRSLKTPERSPLAHNSPFQGSPGLYRNGNSFRERISAFRAAFHSVQDTENTAGCSEADRGSKTSGLTKKEGIVEYQQSGFPVNLSSKRRKLSSQTSSDEQFSKVGGSVSVHVRTEEDRAHPVGAPACLTEVRTWALLNIDVAFSGLVTVSKAQGQLMLFHLTPLPPTAEMSSETIPDVTSPAPPVYRSISSPEMFVLRSVLKKPTGKLLSESLQEHHNNICDGGTHPSLISNCKEQKPDQENVEVSAFVNVRKRKRVTFGEDLSPELFDESLPANTPLRKGGTPVRPKDSSDTSPLLLQPDFDDKGENLENIEPLQSPCAVLSPSKASVSEVLSGTDTFTSNNHEKTASCKVDRPTRTSSKRKNAGNSDNAEVKPCKEKRTNKKRSQETKCRNRTLPKKKQVSSSCRKKKGRGKKGFQKCLYGERDIASKKPLLSPIPELPELSETAPSAPGIQRRYSDDFHSRGKVEEVSPPELSEKRKKIWFQNSEDWPTLPVLEGMAELEVWPGIVASGGGPEMHHMATEDHGSSPRAESQLESVQGPKPESSHPPGASVVEEFVSGHPEPACVPQGWEGTVAGQHAEKLCGGRHISEGNEKREKEGMFPVTVEGKLPCSHLLSDSEKELRGLEDVLIGNTKAPTSRSENMRRKSAESGCNMSCKVKKHRRRSVCYSDSHSLHLEQNGNHTPSCSVGSSVEVSLESSELYQDLSDAIEQSFQRTNRATQVRRSTRLQGGTESQGLVWMSLPAPSTSQKTKRRTISAVDNREFESMCPREETVSSSQNPGAIPSISGSESSQSLLQGPPAPRKRRKSFCVSTPLVPTTGKPRKEGESSPWP</sequence>
<dbReference type="GeneTree" id="ENSGT00940000154352"/>
<feature type="compositionally biased region" description="Basic residues" evidence="7">
    <location>
        <begin position="504"/>
        <end position="525"/>
    </location>
</feature>
<feature type="compositionally biased region" description="Basic and acidic residues" evidence="7">
    <location>
        <begin position="455"/>
        <end position="468"/>
    </location>
</feature>
<feature type="domain" description="PP1-binding" evidence="8">
    <location>
        <begin position="365"/>
        <end position="409"/>
    </location>
</feature>
<feature type="compositionally biased region" description="Basic and acidic residues" evidence="7">
    <location>
        <begin position="628"/>
        <end position="639"/>
    </location>
</feature>
<evidence type="ECO:0000313" key="9">
    <source>
        <dbReference type="Ensembl" id="ENSJJAP00000013240.1"/>
    </source>
</evidence>
<evidence type="ECO:0000259" key="8">
    <source>
        <dbReference type="Pfam" id="PF15276"/>
    </source>
</evidence>
<dbReference type="GO" id="GO:0005654">
    <property type="term" value="C:nucleoplasm"/>
    <property type="evidence" value="ECO:0007669"/>
    <property type="project" value="Ensembl"/>
</dbReference>
<comment type="subcellular location">
    <subcellularLocation>
        <location evidence="1">Nucleus</location>
    </subcellularLocation>
</comment>
<feature type="region of interest" description="Disordered" evidence="7">
    <location>
        <begin position="379"/>
        <end position="422"/>
    </location>
</feature>
<feature type="region of interest" description="Disordered" evidence="7">
    <location>
        <begin position="829"/>
        <end position="945"/>
    </location>
</feature>
<proteinExistence type="predicted"/>
<feature type="compositionally biased region" description="Basic and acidic residues" evidence="7">
    <location>
        <begin position="873"/>
        <end position="886"/>
    </location>
</feature>
<evidence type="ECO:0000256" key="1">
    <source>
        <dbReference type="ARBA" id="ARBA00004123"/>
    </source>
</evidence>
<evidence type="ECO:0000313" key="10">
    <source>
        <dbReference type="Proteomes" id="UP000694385"/>
    </source>
</evidence>
<evidence type="ECO:0000256" key="2">
    <source>
        <dbReference type="ARBA" id="ARBA00022499"/>
    </source>
</evidence>
<organism evidence="9 10">
    <name type="scientific">Jaculus jaculus</name>
    <name type="common">Lesser Egyptian jerboa</name>
    <dbReference type="NCBI Taxonomy" id="51337"/>
    <lineage>
        <taxon>Eukaryota</taxon>
        <taxon>Metazoa</taxon>
        <taxon>Chordata</taxon>
        <taxon>Craniata</taxon>
        <taxon>Vertebrata</taxon>
        <taxon>Euteleostomi</taxon>
        <taxon>Mammalia</taxon>
        <taxon>Eutheria</taxon>
        <taxon>Euarchontoglires</taxon>
        <taxon>Glires</taxon>
        <taxon>Rodentia</taxon>
        <taxon>Myomorpha</taxon>
        <taxon>Dipodoidea</taxon>
        <taxon>Dipodidae</taxon>
        <taxon>Dipodinae</taxon>
        <taxon>Jaculus</taxon>
    </lineage>
</organism>
<dbReference type="PANTHER" id="PTHR21603:SF16">
    <property type="entry name" value="CELL DIVISION CYCLE-ASSOCIATED PROTEIN 2"/>
    <property type="match status" value="1"/>
</dbReference>
<reference evidence="9" key="1">
    <citation type="submission" date="2025-08" db="UniProtKB">
        <authorList>
            <consortium name="Ensembl"/>
        </authorList>
    </citation>
    <scope>IDENTIFICATION</scope>
</reference>
<dbReference type="GO" id="GO:0007088">
    <property type="term" value="P:regulation of mitotic nuclear division"/>
    <property type="evidence" value="ECO:0007669"/>
    <property type="project" value="TreeGrafter"/>
</dbReference>
<feature type="region of interest" description="Disordered" evidence="7">
    <location>
        <begin position="197"/>
        <end position="216"/>
    </location>
</feature>
<dbReference type="Pfam" id="PF15276">
    <property type="entry name" value="PP1_bind"/>
    <property type="match status" value="1"/>
</dbReference>
<keyword evidence="6" id="KW-0131">Cell cycle</keyword>
<keyword evidence="10" id="KW-1185">Reference proteome</keyword>
<accession>A0A8C5KT79</accession>
<feature type="region of interest" description="Disordered" evidence="7">
    <location>
        <begin position="624"/>
        <end position="667"/>
    </location>
</feature>
<dbReference type="GO" id="GO:0005829">
    <property type="term" value="C:cytosol"/>
    <property type="evidence" value="ECO:0007669"/>
    <property type="project" value="Ensembl"/>
</dbReference>
<reference evidence="9" key="2">
    <citation type="submission" date="2025-09" db="UniProtKB">
        <authorList>
            <consortium name="Ensembl"/>
        </authorList>
    </citation>
    <scope>IDENTIFICATION</scope>
</reference>
<feature type="compositionally biased region" description="Basic and acidic residues" evidence="7">
    <location>
        <begin position="483"/>
        <end position="503"/>
    </location>
</feature>
<evidence type="ECO:0000256" key="4">
    <source>
        <dbReference type="ARBA" id="ARBA00022843"/>
    </source>
</evidence>
<evidence type="ECO:0000256" key="3">
    <source>
        <dbReference type="ARBA" id="ARBA00022553"/>
    </source>
</evidence>
<dbReference type="OMA" id="QKECDCS"/>
<evidence type="ECO:0000256" key="5">
    <source>
        <dbReference type="ARBA" id="ARBA00023242"/>
    </source>
</evidence>
<feature type="compositionally biased region" description="Basic and acidic residues" evidence="7">
    <location>
        <begin position="935"/>
        <end position="945"/>
    </location>
</feature>
<feature type="region of interest" description="Disordered" evidence="7">
    <location>
        <begin position="1"/>
        <end position="20"/>
    </location>
</feature>
<feature type="region of interest" description="Disordered" evidence="7">
    <location>
        <begin position="547"/>
        <end position="589"/>
    </location>
</feature>
<dbReference type="GO" id="GO:0019888">
    <property type="term" value="F:protein phosphatase regulator activity"/>
    <property type="evidence" value="ECO:0007669"/>
    <property type="project" value="Ensembl"/>
</dbReference>
<dbReference type="AlphaFoldDB" id="A0A8C5KT79"/>
<dbReference type="GO" id="GO:0005694">
    <property type="term" value="C:chromosome"/>
    <property type="evidence" value="ECO:0007669"/>
    <property type="project" value="Ensembl"/>
</dbReference>
<keyword evidence="5" id="KW-0539">Nucleus</keyword>
<feature type="region of interest" description="Disordered" evidence="7">
    <location>
        <begin position="73"/>
        <end position="138"/>
    </location>
</feature>
<dbReference type="Proteomes" id="UP000694385">
    <property type="component" value="Unassembled WGS sequence"/>
</dbReference>
<keyword evidence="3" id="KW-0597">Phosphoprotein</keyword>
<gene>
    <name evidence="9" type="primary">Cdca2</name>
</gene>
<feature type="compositionally biased region" description="Polar residues" evidence="7">
    <location>
        <begin position="829"/>
        <end position="848"/>
    </location>
</feature>
<evidence type="ECO:0000256" key="7">
    <source>
        <dbReference type="SAM" id="MobiDB-lite"/>
    </source>
</evidence>
<dbReference type="PANTHER" id="PTHR21603">
    <property type="entry name" value="ANTIGEN KI-67-LIKE PROTEIN"/>
    <property type="match status" value="1"/>
</dbReference>
<feature type="compositionally biased region" description="Low complexity" evidence="7">
    <location>
        <begin position="896"/>
        <end position="911"/>
    </location>
</feature>
<name>A0A8C5KT79_JACJA</name>
<feature type="compositionally biased region" description="Basic residues" evidence="7">
    <location>
        <begin position="84"/>
        <end position="93"/>
    </location>
</feature>
<keyword evidence="4" id="KW-0832">Ubl conjugation</keyword>
<evidence type="ECO:0000256" key="6">
    <source>
        <dbReference type="ARBA" id="ARBA00023306"/>
    </source>
</evidence>
<keyword evidence="2" id="KW-1017">Isopeptide bond</keyword>
<dbReference type="GO" id="GO:0051983">
    <property type="term" value="P:regulation of chromosome segregation"/>
    <property type="evidence" value="ECO:0007669"/>
    <property type="project" value="TreeGrafter"/>
</dbReference>